<dbReference type="InterPro" id="IPR001584">
    <property type="entry name" value="Integrase_cat-core"/>
</dbReference>
<dbReference type="Pfam" id="PF25597">
    <property type="entry name" value="SH3_retrovirus"/>
    <property type="match status" value="1"/>
</dbReference>
<reference evidence="5" key="1">
    <citation type="journal article" date="2019" name="Sci. Rep.">
        <title>Draft genome of Tanacetum cinerariifolium, the natural source of mosquito coil.</title>
        <authorList>
            <person name="Yamashiro T."/>
            <person name="Shiraishi A."/>
            <person name="Satake H."/>
            <person name="Nakayama K."/>
        </authorList>
    </citation>
    <scope>NUCLEOTIDE SEQUENCE</scope>
</reference>
<dbReference type="Gene3D" id="3.30.559.10">
    <property type="entry name" value="Chloramphenicol acetyltransferase-like domain"/>
    <property type="match status" value="3"/>
</dbReference>
<dbReference type="InterPro" id="IPR013103">
    <property type="entry name" value="RVT_2"/>
</dbReference>
<comment type="caution">
    <text evidence="5">The sequence shown here is derived from an EMBL/GenBank/DDBJ whole genome shotgun (WGS) entry which is preliminary data.</text>
</comment>
<dbReference type="InterPro" id="IPR012337">
    <property type="entry name" value="RNaseH-like_sf"/>
</dbReference>
<dbReference type="PANTHER" id="PTHR42648">
    <property type="entry name" value="TRANSPOSASE, PUTATIVE-RELATED"/>
    <property type="match status" value="1"/>
</dbReference>
<evidence type="ECO:0000256" key="2">
    <source>
        <dbReference type="ARBA" id="ARBA00022801"/>
    </source>
</evidence>
<keyword evidence="1" id="KW-0479">Metal-binding</keyword>
<dbReference type="EMBL" id="BKCJ010006581">
    <property type="protein sequence ID" value="GEU72881.1"/>
    <property type="molecule type" value="Genomic_DNA"/>
</dbReference>
<dbReference type="Pfam" id="PF02458">
    <property type="entry name" value="Transferase"/>
    <property type="match status" value="2"/>
</dbReference>
<dbReference type="GO" id="GO:0015074">
    <property type="term" value="P:DNA integration"/>
    <property type="evidence" value="ECO:0007669"/>
    <property type="project" value="InterPro"/>
</dbReference>
<proteinExistence type="predicted"/>
<dbReference type="Pfam" id="PF00665">
    <property type="entry name" value="rve"/>
    <property type="match status" value="1"/>
</dbReference>
<evidence type="ECO:0000256" key="1">
    <source>
        <dbReference type="ARBA" id="ARBA00022723"/>
    </source>
</evidence>
<dbReference type="InterPro" id="IPR036397">
    <property type="entry name" value="RNaseH_sf"/>
</dbReference>
<evidence type="ECO:0000259" key="4">
    <source>
        <dbReference type="PROSITE" id="PS50994"/>
    </source>
</evidence>
<protein>
    <recommendedName>
        <fullName evidence="4">Integrase catalytic domain-containing protein</fullName>
    </recommendedName>
</protein>
<evidence type="ECO:0000256" key="3">
    <source>
        <dbReference type="SAM" id="MobiDB-lite"/>
    </source>
</evidence>
<dbReference type="InterPro" id="IPR023213">
    <property type="entry name" value="CAT-like_dom_sf"/>
</dbReference>
<dbReference type="PROSITE" id="PS50994">
    <property type="entry name" value="INTEGRASE"/>
    <property type="match status" value="1"/>
</dbReference>
<dbReference type="Pfam" id="PF07727">
    <property type="entry name" value="RVT_2"/>
    <property type="match status" value="1"/>
</dbReference>
<keyword evidence="2" id="KW-0378">Hydrolase</keyword>
<sequence>MKSRGVTYRAGGTGRADYALWDIIENDKSFKPVAETTTYDAGTSTIIIPGLVTIEEKAKKKNDVKARSMLLMALLNKHLMTFNQYKDAKTLFAAIEIIFDLEKIHENDVEEIDLKWQLALLSMRAKRFFQKTGKKITINGRDIAGYDKSKVEWFNCHKLGHFARECKSYMVNDEAPTNMAFIALSDSENIDAPLIEDWESNDEDEVESPPEKERKNVEPSIDKVEVEIPKQNDKPAWRPIKYAEIYRTQRPRARCKYHQRERMVNGTNHSRVNHNATTIPKAMLTRTGLKHVNSVRLVNPKRNFFKKINTAKEKVNTARPNSVVLNAVRANKGKAVKASTCHSHKKIEDQGYFNNGCSWHMTGNISYLINFKEFYEGYVAFEGGAKGGKITGKGTIRTADESHVLLKVPRKNNMYSVDMKNIVPKKDLTCLVAKATNDESMHWHRRLDLFSPTSVSSIMPKKYSHVITDDFSNFTWVFFLVTKDEISRILKSFITKIENLLDKKIKIIICDNGTKFKNRVMNEFSKEKGIKKEYSVARSPQQNGVAERKNKTLIKAARTMLADSKLPITFWAEAVNTACYVHNRVLVVKPHFKTPYELFRGRTLALNEEFFFGYSTNSKAFRVYNTRTRKVEENLHIMFFENKPLIVGKEASFDAGQSSMEEGPNQDYILMPLWNDDSLFDSFPKDSDSENSDTDGSINIIRLNDDYFGANNDMRSLNGVELDISNLSTTYHVLMTPNTRINKDHSFDNVIGDMQSGAQTRRMTVTTDEQGFISAIYEEKTYVDLHTCLFAYFLSQDKPKRITNALKDPAWVEVIQEELMQFHLQKMDVKSAFLYGRIEEEVYVCQPPGFEDPDYTDKVYKVEKALFEVKNNLHIECNDKGVNFIEARINQSLKEFLHQPHDEKVRELVSNSPRVDEEVKHMFDHTSETIDTTKENNVKGGFNINSGAVSGHLCGKDVSNDNPTKCDSPAIGVIRLIFSHDSDGNHGDNGSSDIEEVIIEKVAPDVDISQSKPVVIVSDTEKILDLTFEKVNTFNYGGIGLSMSATHKIFDGHTYFLFMKAWAAAARGSPERMSQSFVASQVFPNDPSFKYSWPSKFTNTESIITNYCHFLLESQPDLPMLMGEIRESIAKINSDHIESIKGENGQKEFNQILRSLKDLTNVTEDGDNCLFVTSILHSGMYELDFGWGKPIWYCDMNAGFSRIVALNDTLKAGSAEATVTLKCDEMEIFEHDHELLSYVMVDPTSSPSMSSLQLEVRNLSETHKKKVDVYFSKAESDGIFDILMTAVSIIYQKEKSKECEKDWKENTVTNYTICYYCGILTTDITKNQKRKRTSEKDFSNNEVKLLKEPLKEKTEQVQQMIRDQAKEYHENKTAMQKKEELWQSKESLLIRVLTDVLKIIEQLKTKQIRLEEHKDEEIRELKSQLQKEKEKRTQDQKEFPPLKSSQIARPSIETEVHYSGNTTASPKVRKITNQLYNVKVDFDIPDCPTFRTTAIINISMVHKQKSHSRRGTGAPNSYRFL</sequence>
<dbReference type="GO" id="GO:0046872">
    <property type="term" value="F:metal ion binding"/>
    <property type="evidence" value="ECO:0007669"/>
    <property type="project" value="UniProtKB-KW"/>
</dbReference>
<feature type="region of interest" description="Disordered" evidence="3">
    <location>
        <begin position="1422"/>
        <end position="1443"/>
    </location>
</feature>
<dbReference type="Gene3D" id="3.30.420.10">
    <property type="entry name" value="Ribonuclease H-like superfamily/Ribonuclease H"/>
    <property type="match status" value="1"/>
</dbReference>
<feature type="compositionally biased region" description="Basic and acidic residues" evidence="3">
    <location>
        <begin position="209"/>
        <end position="220"/>
    </location>
</feature>
<evidence type="ECO:0000313" key="5">
    <source>
        <dbReference type="EMBL" id="GEU72881.1"/>
    </source>
</evidence>
<dbReference type="InterPro" id="IPR057670">
    <property type="entry name" value="SH3_retrovirus"/>
</dbReference>
<feature type="compositionally biased region" description="Basic and acidic residues" evidence="3">
    <location>
        <begin position="1422"/>
        <end position="1440"/>
    </location>
</feature>
<dbReference type="InterPro" id="IPR039537">
    <property type="entry name" value="Retrotran_Ty1/copia-like"/>
</dbReference>
<gene>
    <name evidence="5" type="ORF">Tci_044859</name>
</gene>
<accession>A0A6L2MFW5</accession>
<dbReference type="SUPFAM" id="SSF53098">
    <property type="entry name" value="Ribonuclease H-like"/>
    <property type="match status" value="1"/>
</dbReference>
<feature type="compositionally biased region" description="Acidic residues" evidence="3">
    <location>
        <begin position="199"/>
        <end position="208"/>
    </location>
</feature>
<feature type="region of interest" description="Disordered" evidence="3">
    <location>
        <begin position="199"/>
        <end position="220"/>
    </location>
</feature>
<dbReference type="GO" id="GO:0003676">
    <property type="term" value="F:nucleic acid binding"/>
    <property type="evidence" value="ECO:0007669"/>
    <property type="project" value="InterPro"/>
</dbReference>
<organism evidence="5">
    <name type="scientific">Tanacetum cinerariifolium</name>
    <name type="common">Dalmatian daisy</name>
    <name type="synonym">Chrysanthemum cinerariifolium</name>
    <dbReference type="NCBI Taxonomy" id="118510"/>
    <lineage>
        <taxon>Eukaryota</taxon>
        <taxon>Viridiplantae</taxon>
        <taxon>Streptophyta</taxon>
        <taxon>Embryophyta</taxon>
        <taxon>Tracheophyta</taxon>
        <taxon>Spermatophyta</taxon>
        <taxon>Magnoliopsida</taxon>
        <taxon>eudicotyledons</taxon>
        <taxon>Gunneridae</taxon>
        <taxon>Pentapetalae</taxon>
        <taxon>asterids</taxon>
        <taxon>campanulids</taxon>
        <taxon>Asterales</taxon>
        <taxon>Asteraceae</taxon>
        <taxon>Asteroideae</taxon>
        <taxon>Anthemideae</taxon>
        <taxon>Anthemidinae</taxon>
        <taxon>Tanacetum</taxon>
    </lineage>
</organism>
<dbReference type="PANTHER" id="PTHR42648:SF32">
    <property type="entry name" value="RIBONUCLEASE H-LIKE DOMAIN, GAG-PRE-INTEGRASE DOMAIN PROTEIN-RELATED"/>
    <property type="match status" value="1"/>
</dbReference>
<dbReference type="GO" id="GO:0016787">
    <property type="term" value="F:hydrolase activity"/>
    <property type="evidence" value="ECO:0007669"/>
    <property type="project" value="UniProtKB-KW"/>
</dbReference>
<name>A0A6L2MFW5_TANCI</name>
<feature type="domain" description="Integrase catalytic" evidence="4">
    <location>
        <begin position="438"/>
        <end position="603"/>
    </location>
</feature>